<protein>
    <submittedName>
        <fullName evidence="3">Uncharacterized protein</fullName>
    </submittedName>
</protein>
<keyword evidence="1" id="KW-1133">Transmembrane helix</keyword>
<accession>A0A6P4INK9</accession>
<keyword evidence="2" id="KW-1185">Reference proteome</keyword>
<proteinExistence type="predicted"/>
<dbReference type="Proteomes" id="UP001652661">
    <property type="component" value="Chromosome X"/>
</dbReference>
<evidence type="ECO:0000256" key="1">
    <source>
        <dbReference type="SAM" id="Phobius"/>
    </source>
</evidence>
<name>A0A6P4INK9_DROKI</name>
<dbReference type="RefSeq" id="XP_017030567.1">
    <property type="nucleotide sequence ID" value="XM_017175078.2"/>
</dbReference>
<dbReference type="GeneID" id="108080362"/>
<reference evidence="3" key="1">
    <citation type="submission" date="2025-08" db="UniProtKB">
        <authorList>
            <consortium name="RefSeq"/>
        </authorList>
    </citation>
    <scope>IDENTIFICATION</scope>
    <source>
        <strain evidence="3">14028-0561.14</strain>
        <tissue evidence="3">Whole fly</tissue>
    </source>
</reference>
<gene>
    <name evidence="3" type="primary">LOC108080362</name>
</gene>
<evidence type="ECO:0000313" key="2">
    <source>
        <dbReference type="Proteomes" id="UP001652661"/>
    </source>
</evidence>
<dbReference type="AlphaFoldDB" id="A0A6P4INK9"/>
<dbReference type="OrthoDB" id="7826977at2759"/>
<keyword evidence="1" id="KW-0472">Membrane</keyword>
<evidence type="ECO:0000313" key="3">
    <source>
        <dbReference type="RefSeq" id="XP_017030567.1"/>
    </source>
</evidence>
<keyword evidence="1" id="KW-0812">Transmembrane</keyword>
<feature type="transmembrane region" description="Helical" evidence="1">
    <location>
        <begin position="37"/>
        <end position="58"/>
    </location>
</feature>
<dbReference type="Pfam" id="PF15883">
    <property type="entry name" value="DUF4736"/>
    <property type="match status" value="1"/>
</dbReference>
<sequence length="197" mass="23001">MMLFTYCPDERDPLGLGLLSQVPPQAPREDWLVVLKVHTIFVFTQLFLLLAFMAFAVFQPCSQLRLLWYVRQRRRYASFIFRRLLRHVDEAFAEVTRMNVNEHDEQQQQLLLEGYLEARKRADLAIRLFRRDACKVLYPSQDLLTSSPGELYFVADGEEQEMAAAGYSSADVKVEVSDEFLMQLLYPERVQVLAPME</sequence>
<dbReference type="InterPro" id="IPR031754">
    <property type="entry name" value="DUF4736"/>
</dbReference>
<organism evidence="2 3">
    <name type="scientific">Drosophila kikkawai</name>
    <name type="common">Fruit fly</name>
    <dbReference type="NCBI Taxonomy" id="30033"/>
    <lineage>
        <taxon>Eukaryota</taxon>
        <taxon>Metazoa</taxon>
        <taxon>Ecdysozoa</taxon>
        <taxon>Arthropoda</taxon>
        <taxon>Hexapoda</taxon>
        <taxon>Insecta</taxon>
        <taxon>Pterygota</taxon>
        <taxon>Neoptera</taxon>
        <taxon>Endopterygota</taxon>
        <taxon>Diptera</taxon>
        <taxon>Brachycera</taxon>
        <taxon>Muscomorpha</taxon>
        <taxon>Ephydroidea</taxon>
        <taxon>Drosophilidae</taxon>
        <taxon>Drosophila</taxon>
        <taxon>Sophophora</taxon>
    </lineage>
</organism>